<evidence type="ECO:0000313" key="6">
    <source>
        <dbReference type="EMBL" id="SPF28855.1"/>
    </source>
</evidence>
<evidence type="ECO:0000259" key="5">
    <source>
        <dbReference type="SMART" id="SM00382"/>
    </source>
</evidence>
<dbReference type="GO" id="GO:0005524">
    <property type="term" value="F:ATP binding"/>
    <property type="evidence" value="ECO:0007669"/>
    <property type="project" value="UniProtKB-KW"/>
</dbReference>
<reference evidence="6 7" key="1">
    <citation type="submission" date="2018-03" db="EMBL/GenBank/DDBJ databases">
        <authorList>
            <person name="Keele B.F."/>
        </authorList>
    </citation>
    <scope>NUCLEOTIDE SEQUENCE [LARGE SCALE GENOMIC DNA]</scope>
    <source>
        <strain evidence="6 7">CeCT 8812</strain>
    </source>
</reference>
<keyword evidence="1" id="KW-0813">Transport</keyword>
<name>A0A2R8A9Q4_9RHOB</name>
<evidence type="ECO:0000313" key="7">
    <source>
        <dbReference type="Proteomes" id="UP000244932"/>
    </source>
</evidence>
<dbReference type="GO" id="GO:0016787">
    <property type="term" value="F:hydrolase activity"/>
    <property type="evidence" value="ECO:0007669"/>
    <property type="project" value="UniProtKB-KW"/>
</dbReference>
<dbReference type="InterPro" id="IPR000194">
    <property type="entry name" value="ATPase_F1/V1/A1_a/bsu_nucl-bd"/>
</dbReference>
<feature type="domain" description="AAA+ ATPase" evidence="5">
    <location>
        <begin position="152"/>
        <end position="332"/>
    </location>
</feature>
<dbReference type="EC" id="3.6.3.14" evidence="6"/>
<dbReference type="SUPFAM" id="SSF52540">
    <property type="entry name" value="P-loop containing nucleoside triphosphate hydrolases"/>
    <property type="match status" value="1"/>
</dbReference>
<dbReference type="OrthoDB" id="9801639at2"/>
<dbReference type="InterPro" id="IPR027417">
    <property type="entry name" value="P-loop_NTPase"/>
</dbReference>
<proteinExistence type="predicted"/>
<dbReference type="Proteomes" id="UP000244932">
    <property type="component" value="Unassembled WGS sequence"/>
</dbReference>
<keyword evidence="6" id="KW-0378">Hydrolase</keyword>
<dbReference type="SMART" id="SM00382">
    <property type="entry name" value="AAA"/>
    <property type="match status" value="1"/>
</dbReference>
<organism evidence="6 7">
    <name type="scientific">Pontivivens insulae</name>
    <dbReference type="NCBI Taxonomy" id="1639689"/>
    <lineage>
        <taxon>Bacteria</taxon>
        <taxon>Pseudomonadati</taxon>
        <taxon>Pseudomonadota</taxon>
        <taxon>Alphaproteobacteria</taxon>
        <taxon>Rhodobacterales</taxon>
        <taxon>Paracoccaceae</taxon>
        <taxon>Pontivivens</taxon>
    </lineage>
</organism>
<protein>
    <submittedName>
        <fullName evidence="6">Flagellum-specific ATP synthase</fullName>
        <ecNumber evidence="6">3.6.3.14</ecNumber>
    </submittedName>
</protein>
<dbReference type="AlphaFoldDB" id="A0A2R8A9Q4"/>
<gene>
    <name evidence="6" type="primary">fliI</name>
    <name evidence="6" type="ORF">POI8812_01158</name>
</gene>
<keyword evidence="7" id="KW-1185">Reference proteome</keyword>
<dbReference type="Gene3D" id="3.40.50.12240">
    <property type="match status" value="1"/>
</dbReference>
<sequence length="428" mass="45198">MSSIESRLAAVRQLSLLTPIGRISGATSNEISVTGLGLAVPPGALLKLAGGGFAEVISITDEELKCVPYQDVTEEMLAGDVRLSALDNVRPDASWLGKRFDGIGRETAASSPDWAAPTRPSKCKVKADTPAANVARFTTGIPMIDTMLPLTVGQRIGLFAGPGVGKTTLLQHIAQRSEADAVVIALIGERAHEADQMLAQLPDDIRARSICVVSTSQDAPALRRRALHVALRAAETLRNTGRSVLLLADSLSRYADACRDTDLAAGAPMGAGGYTATLSSDIARIVERCRPANEGSITAIFTVLATNGDLQGMVPDAARATLDGHIILDPALAQQGKFPAIDLQHSVSRALPDAVDPAWMDTITKIRNMQLRARAHSDLISAGLSEVGANPTEDAIIAVVERVERILHSTDNRSAEALMRELTSCLGD</sequence>
<keyword evidence="4" id="KW-1278">Translocase</keyword>
<evidence type="ECO:0000256" key="3">
    <source>
        <dbReference type="ARBA" id="ARBA00022840"/>
    </source>
</evidence>
<dbReference type="Pfam" id="PF00006">
    <property type="entry name" value="ATP-synt_ab"/>
    <property type="match status" value="1"/>
</dbReference>
<keyword evidence="3" id="KW-0067">ATP-binding</keyword>
<dbReference type="InterPro" id="IPR003593">
    <property type="entry name" value="AAA+_ATPase"/>
</dbReference>
<dbReference type="EMBL" id="OMKW01000002">
    <property type="protein sequence ID" value="SPF28855.1"/>
    <property type="molecule type" value="Genomic_DNA"/>
</dbReference>
<dbReference type="RefSeq" id="WP_108781610.1">
    <property type="nucleotide sequence ID" value="NZ_OMKW01000002.1"/>
</dbReference>
<keyword evidence="2" id="KW-0547">Nucleotide-binding</keyword>
<evidence type="ECO:0000256" key="2">
    <source>
        <dbReference type="ARBA" id="ARBA00022741"/>
    </source>
</evidence>
<evidence type="ECO:0000256" key="1">
    <source>
        <dbReference type="ARBA" id="ARBA00022448"/>
    </source>
</evidence>
<evidence type="ECO:0000256" key="4">
    <source>
        <dbReference type="ARBA" id="ARBA00022967"/>
    </source>
</evidence>
<accession>A0A2R8A9Q4</accession>
<dbReference type="GO" id="GO:0046933">
    <property type="term" value="F:proton-transporting ATP synthase activity, rotational mechanism"/>
    <property type="evidence" value="ECO:0007669"/>
    <property type="project" value="TreeGrafter"/>
</dbReference>
<dbReference type="PANTHER" id="PTHR15184:SF9">
    <property type="entry name" value="SPI-1 TYPE 3 SECRETION SYSTEM ATPASE"/>
    <property type="match status" value="1"/>
</dbReference>
<dbReference type="InterPro" id="IPR050053">
    <property type="entry name" value="ATPase_alpha/beta_chains"/>
</dbReference>
<dbReference type="PANTHER" id="PTHR15184">
    <property type="entry name" value="ATP SYNTHASE"/>
    <property type="match status" value="1"/>
</dbReference>